<keyword evidence="1" id="KW-0677">Repeat</keyword>
<evidence type="ECO:0000259" key="3">
    <source>
        <dbReference type="PROSITE" id="PS51272"/>
    </source>
</evidence>
<feature type="signal peptide" evidence="2">
    <location>
        <begin position="1"/>
        <end position="24"/>
    </location>
</feature>
<evidence type="ECO:0000313" key="5">
    <source>
        <dbReference type="Proteomes" id="UP000677305"/>
    </source>
</evidence>
<dbReference type="RefSeq" id="WP_212692664.1">
    <property type="nucleotide sequence ID" value="NZ_CP058561.1"/>
</dbReference>
<proteinExistence type="predicted"/>
<name>A0A8J8M914_9FIRM</name>
<feature type="domain" description="SLH" evidence="3">
    <location>
        <begin position="494"/>
        <end position="557"/>
    </location>
</feature>
<organism evidence="4 5">
    <name type="scientific">Vallitalea guaymasensis</name>
    <dbReference type="NCBI Taxonomy" id="1185412"/>
    <lineage>
        <taxon>Bacteria</taxon>
        <taxon>Bacillati</taxon>
        <taxon>Bacillota</taxon>
        <taxon>Clostridia</taxon>
        <taxon>Lachnospirales</taxon>
        <taxon>Vallitaleaceae</taxon>
        <taxon>Vallitalea</taxon>
    </lineage>
</organism>
<dbReference type="PANTHER" id="PTHR45982">
    <property type="entry name" value="REGULATOR OF CHROMOSOME CONDENSATION"/>
    <property type="match status" value="1"/>
</dbReference>
<dbReference type="KEGG" id="vgu:HYG85_05675"/>
<keyword evidence="2" id="KW-0732">Signal</keyword>
<sequence>MKKLKSILGLIFVTTLCLNITAFAGGEAGSIMSAGHGTTYVIRNDGSLWGWGGQYSGNGNGYKEKQITPVKILDNVRSVSANDFTAVAVKKDDTLWGWGNFDGYPRGNKLDPTYLTPVKFLEDVKMAACGKGYILVLKNDNSLWVCGDMYTGDGTNTQANGRDGFKKVLDDVKYMHAGRETVYIIKEDDTLWGYGNNSYAQLGNMTIEGDTNTNDELSLTKILEDVRYVTADPDGWNVLAVRSDNSLYCWGTKGFYTEEYGWIEDAGKPYKIIDNVKTCAADGDNTFIVKTDNSLWGWGYSYEGKSVDEKSLNKITNDVLNISLGERHAAVVKTDYTLWTMGGNYRGGLGYDIDATWYTPLTMILDKVQDSPANWAVDEVEKAIGEKLIPEDLQNNYIKPITREEFCILAIRMIEVKSGMDIDDYLHEIGIEIAANTTFIDCDTKEVLAAKALGITDGTSPDTFEPDKLLTREQAAKFLTTTAMACGRNVSLSTPNYADISEIADWAKPYTGYVYDINVMKGVGGGRFAPQDSYQRQQAFMTMYRIWQAIDSVDTTTRINF</sequence>
<dbReference type="AlphaFoldDB" id="A0A8J8M914"/>
<dbReference type="Gene3D" id="2.130.10.30">
    <property type="entry name" value="Regulator of chromosome condensation 1/beta-lactamase-inhibitor protein II"/>
    <property type="match status" value="2"/>
</dbReference>
<evidence type="ECO:0000256" key="1">
    <source>
        <dbReference type="ARBA" id="ARBA00022737"/>
    </source>
</evidence>
<dbReference type="InterPro" id="IPR001119">
    <property type="entry name" value="SLH_dom"/>
</dbReference>
<dbReference type="Proteomes" id="UP000677305">
    <property type="component" value="Chromosome"/>
</dbReference>
<reference evidence="4 5" key="1">
    <citation type="submission" date="2020-07" db="EMBL/GenBank/DDBJ databases">
        <title>Vallitalea guaymasensis genome.</title>
        <authorList>
            <person name="Postec A."/>
        </authorList>
    </citation>
    <scope>NUCLEOTIDE SEQUENCE [LARGE SCALE GENOMIC DNA]</scope>
    <source>
        <strain evidence="4 5">Ra1766G1</strain>
    </source>
</reference>
<dbReference type="PANTHER" id="PTHR45982:SF1">
    <property type="entry name" value="REGULATOR OF CHROMOSOME CONDENSATION"/>
    <property type="match status" value="1"/>
</dbReference>
<dbReference type="GO" id="GO:0005085">
    <property type="term" value="F:guanyl-nucleotide exchange factor activity"/>
    <property type="evidence" value="ECO:0007669"/>
    <property type="project" value="TreeGrafter"/>
</dbReference>
<evidence type="ECO:0000313" key="4">
    <source>
        <dbReference type="EMBL" id="QUH28438.1"/>
    </source>
</evidence>
<protein>
    <submittedName>
        <fullName evidence="4">S-layer homology domain-containing protein</fullName>
    </submittedName>
</protein>
<evidence type="ECO:0000256" key="2">
    <source>
        <dbReference type="SAM" id="SignalP"/>
    </source>
</evidence>
<feature type="chain" id="PRO_5035325787" evidence="2">
    <location>
        <begin position="25"/>
        <end position="561"/>
    </location>
</feature>
<keyword evidence="5" id="KW-1185">Reference proteome</keyword>
<dbReference type="SUPFAM" id="SSF50985">
    <property type="entry name" value="RCC1/BLIP-II"/>
    <property type="match status" value="1"/>
</dbReference>
<dbReference type="InterPro" id="IPR051553">
    <property type="entry name" value="Ran_GTPase-activating"/>
</dbReference>
<gene>
    <name evidence="4" type="ORF">HYG85_05675</name>
</gene>
<dbReference type="GO" id="GO:0005737">
    <property type="term" value="C:cytoplasm"/>
    <property type="evidence" value="ECO:0007669"/>
    <property type="project" value="TreeGrafter"/>
</dbReference>
<dbReference type="InterPro" id="IPR009091">
    <property type="entry name" value="RCC1/BLIP-II"/>
</dbReference>
<dbReference type="Pfam" id="PF00395">
    <property type="entry name" value="SLH"/>
    <property type="match status" value="2"/>
</dbReference>
<dbReference type="EMBL" id="CP058561">
    <property type="protein sequence ID" value="QUH28438.1"/>
    <property type="molecule type" value="Genomic_DNA"/>
</dbReference>
<dbReference type="PROSITE" id="PS51272">
    <property type="entry name" value="SLH"/>
    <property type="match status" value="1"/>
</dbReference>
<accession>A0A8J8M914</accession>